<dbReference type="STRING" id="1077348.A0A2G8RUR9"/>
<gene>
    <name evidence="8" type="ORF">GSI_13149</name>
</gene>
<dbReference type="AlphaFoldDB" id="A0A2G8RUR9"/>
<dbReference type="CDD" id="cd05471">
    <property type="entry name" value="pepsin_like"/>
    <property type="match status" value="1"/>
</dbReference>
<reference evidence="8 9" key="1">
    <citation type="journal article" date="2015" name="Sci. Rep.">
        <title>Chromosome-level genome map provides insights into diverse defense mechanisms in the medicinal fungus Ganoderma sinense.</title>
        <authorList>
            <person name="Zhu Y."/>
            <person name="Xu J."/>
            <person name="Sun C."/>
            <person name="Zhou S."/>
            <person name="Xu H."/>
            <person name="Nelson D.R."/>
            <person name="Qian J."/>
            <person name="Song J."/>
            <person name="Luo H."/>
            <person name="Xiang L."/>
            <person name="Li Y."/>
            <person name="Xu Z."/>
            <person name="Ji A."/>
            <person name="Wang L."/>
            <person name="Lu S."/>
            <person name="Hayward A."/>
            <person name="Sun W."/>
            <person name="Li X."/>
            <person name="Schwartz D.C."/>
            <person name="Wang Y."/>
            <person name="Chen S."/>
        </authorList>
    </citation>
    <scope>NUCLEOTIDE SEQUENCE [LARGE SCALE GENOMIC DNA]</scope>
    <source>
        <strain evidence="8 9">ZZ0214-1</strain>
    </source>
</reference>
<dbReference type="Gene3D" id="2.40.70.10">
    <property type="entry name" value="Acid Proteases"/>
    <property type="match status" value="2"/>
</dbReference>
<dbReference type="PRINTS" id="PR00792">
    <property type="entry name" value="PEPSIN"/>
</dbReference>
<keyword evidence="4" id="KW-1015">Disulfide bond</keyword>
<name>A0A2G8RUR9_9APHY</name>
<evidence type="ECO:0000256" key="4">
    <source>
        <dbReference type="PIRSR" id="PIRSR601461-2"/>
    </source>
</evidence>
<evidence type="ECO:0000256" key="5">
    <source>
        <dbReference type="RuleBase" id="RU000454"/>
    </source>
</evidence>
<dbReference type="InterPro" id="IPR021109">
    <property type="entry name" value="Peptidase_aspartic_dom_sf"/>
</dbReference>
<dbReference type="FunFam" id="2.40.70.10:FF:000008">
    <property type="entry name" value="Cathepsin D"/>
    <property type="match status" value="1"/>
</dbReference>
<dbReference type="InterPro" id="IPR033121">
    <property type="entry name" value="PEPTIDASE_A1"/>
</dbReference>
<feature type="active site" evidence="3">
    <location>
        <position position="125"/>
    </location>
</feature>
<dbReference type="InterPro" id="IPR001461">
    <property type="entry name" value="Aspartic_peptidase_A1"/>
</dbReference>
<keyword evidence="5" id="KW-0645">Protease</keyword>
<feature type="chain" id="PRO_5013890069" evidence="6">
    <location>
        <begin position="19"/>
        <end position="416"/>
    </location>
</feature>
<evidence type="ECO:0000259" key="7">
    <source>
        <dbReference type="PROSITE" id="PS51767"/>
    </source>
</evidence>
<comment type="similarity">
    <text evidence="1 5">Belongs to the peptidase A1 family.</text>
</comment>
<accession>A0A2G8RUR9</accession>
<evidence type="ECO:0000256" key="2">
    <source>
        <dbReference type="ARBA" id="ARBA00022750"/>
    </source>
</evidence>
<evidence type="ECO:0000256" key="3">
    <source>
        <dbReference type="PIRSR" id="PIRSR601461-1"/>
    </source>
</evidence>
<dbReference type="SUPFAM" id="SSF50630">
    <property type="entry name" value="Acid proteases"/>
    <property type="match status" value="1"/>
</dbReference>
<dbReference type="Proteomes" id="UP000230002">
    <property type="component" value="Unassembled WGS sequence"/>
</dbReference>
<feature type="signal peptide" evidence="6">
    <location>
        <begin position="1"/>
        <end position="18"/>
    </location>
</feature>
<dbReference type="InterPro" id="IPR001969">
    <property type="entry name" value="Aspartic_peptidase_AS"/>
</dbReference>
<sequence length="416" mass="43972">MLLPATTVTLALALLSAAAPSHKPAGVNIPLHKRKTLTTANGTFDRATAIKDAARIANKYFQTQVNFLKNTGHKINNRTDLSFPTFLHALLPRQAEPLTDIEDDTEWAGTIAIGTPPQNFLINFDTGSSDLWVPQSSCTNCGSHNRYDPAASNTSAPQVGNFSIQYGDGSNVSGPIFTDDVTIAGVQVTNQSFSAVTTESTEFVDDPTDGILGLAFSDISNLGQPPFFQSAMSQDRVSASEFSFKLAATGAELFLGGRNTTLFTGPVEFHDLSQVAFWQIGGGSVAANGVGVSGTTFDAVIDTGTTIIYGDTEQVATLYGAIPGAQEFDPENGFYSFPCDSTPTVAFNWGGEDWPISAENFNLGETKSGSGQCVGAISGQDVGLGPNVWLLGDSFLKNVYAVFSVEQKAVGFAQLV</sequence>
<dbReference type="PROSITE" id="PS51767">
    <property type="entry name" value="PEPTIDASE_A1"/>
    <property type="match status" value="1"/>
</dbReference>
<evidence type="ECO:0000313" key="9">
    <source>
        <dbReference type="Proteomes" id="UP000230002"/>
    </source>
</evidence>
<dbReference type="PANTHER" id="PTHR47966">
    <property type="entry name" value="BETA-SITE APP-CLEAVING ENZYME, ISOFORM A-RELATED"/>
    <property type="match status" value="1"/>
</dbReference>
<comment type="caution">
    <text evidence="8">The sequence shown here is derived from an EMBL/GenBank/DDBJ whole genome shotgun (WGS) entry which is preliminary data.</text>
</comment>
<dbReference type="OrthoDB" id="15189at2759"/>
<dbReference type="PANTHER" id="PTHR47966:SF51">
    <property type="entry name" value="BETA-SITE APP-CLEAVING ENZYME, ISOFORM A-RELATED"/>
    <property type="match status" value="1"/>
</dbReference>
<proteinExistence type="inferred from homology"/>
<keyword evidence="5" id="KW-0378">Hydrolase</keyword>
<dbReference type="Pfam" id="PF00026">
    <property type="entry name" value="Asp"/>
    <property type="match status" value="1"/>
</dbReference>
<keyword evidence="6" id="KW-0732">Signal</keyword>
<feature type="active site" evidence="3">
    <location>
        <position position="302"/>
    </location>
</feature>
<feature type="domain" description="Peptidase A1" evidence="7">
    <location>
        <begin position="107"/>
        <end position="413"/>
    </location>
</feature>
<dbReference type="PROSITE" id="PS00141">
    <property type="entry name" value="ASP_PROTEASE"/>
    <property type="match status" value="2"/>
</dbReference>
<dbReference type="GO" id="GO:0006508">
    <property type="term" value="P:proteolysis"/>
    <property type="evidence" value="ECO:0007669"/>
    <property type="project" value="UniProtKB-KW"/>
</dbReference>
<feature type="disulfide bond" evidence="4">
    <location>
        <begin position="339"/>
        <end position="373"/>
    </location>
</feature>
<evidence type="ECO:0000256" key="1">
    <source>
        <dbReference type="ARBA" id="ARBA00007447"/>
    </source>
</evidence>
<protein>
    <submittedName>
        <fullName evidence="8">Transporter</fullName>
    </submittedName>
</protein>
<dbReference type="InterPro" id="IPR034164">
    <property type="entry name" value="Pepsin-like_dom"/>
</dbReference>
<evidence type="ECO:0000313" key="8">
    <source>
        <dbReference type="EMBL" id="PIL25260.1"/>
    </source>
</evidence>
<keyword evidence="2 5" id="KW-0064">Aspartyl protease</keyword>
<keyword evidence="9" id="KW-1185">Reference proteome</keyword>
<dbReference type="GO" id="GO:0004190">
    <property type="term" value="F:aspartic-type endopeptidase activity"/>
    <property type="evidence" value="ECO:0007669"/>
    <property type="project" value="UniProtKB-KW"/>
</dbReference>
<dbReference type="EMBL" id="AYKW01000056">
    <property type="protein sequence ID" value="PIL25260.1"/>
    <property type="molecule type" value="Genomic_DNA"/>
</dbReference>
<organism evidence="8 9">
    <name type="scientific">Ganoderma sinense ZZ0214-1</name>
    <dbReference type="NCBI Taxonomy" id="1077348"/>
    <lineage>
        <taxon>Eukaryota</taxon>
        <taxon>Fungi</taxon>
        <taxon>Dikarya</taxon>
        <taxon>Basidiomycota</taxon>
        <taxon>Agaricomycotina</taxon>
        <taxon>Agaricomycetes</taxon>
        <taxon>Polyporales</taxon>
        <taxon>Polyporaceae</taxon>
        <taxon>Ganoderma</taxon>
    </lineage>
</organism>
<evidence type="ECO:0000256" key="6">
    <source>
        <dbReference type="SAM" id="SignalP"/>
    </source>
</evidence>